<feature type="region of interest" description="Disordered" evidence="1">
    <location>
        <begin position="71"/>
        <end position="141"/>
    </location>
</feature>
<dbReference type="AlphaFoldDB" id="A0A1Y2IF84"/>
<name>A0A1Y2IF84_TRAC3</name>
<feature type="compositionally biased region" description="Polar residues" evidence="1">
    <location>
        <begin position="71"/>
        <end position="80"/>
    </location>
</feature>
<dbReference type="EMBL" id="KZ084120">
    <property type="protein sequence ID" value="OSD00190.1"/>
    <property type="molecule type" value="Genomic_DNA"/>
</dbReference>
<proteinExistence type="predicted"/>
<evidence type="ECO:0000313" key="3">
    <source>
        <dbReference type="EMBL" id="OSD00190.1"/>
    </source>
</evidence>
<feature type="compositionally biased region" description="Low complexity" evidence="1">
    <location>
        <begin position="159"/>
        <end position="170"/>
    </location>
</feature>
<organism evidence="2 4">
    <name type="scientific">Trametes coccinea (strain BRFM310)</name>
    <name type="common">Pycnoporus coccineus</name>
    <dbReference type="NCBI Taxonomy" id="1353009"/>
    <lineage>
        <taxon>Eukaryota</taxon>
        <taxon>Fungi</taxon>
        <taxon>Dikarya</taxon>
        <taxon>Basidiomycota</taxon>
        <taxon>Agaricomycotina</taxon>
        <taxon>Agaricomycetes</taxon>
        <taxon>Polyporales</taxon>
        <taxon>Polyporaceae</taxon>
        <taxon>Trametes</taxon>
    </lineage>
</organism>
<sequence length="224" mass="24006">MDEASLRRLKRADIQKLAKRDGIRANQKTEIMIQALISKHAPSLVPFMDSIAPTTEQEAISKKVLRRQSLASNSVPTTSRELPAPQLRRSVRRREANPAPSTSAQQAPMVAPDHPEPESISSAPGPQIPESGRTASTSAPLATVDEILEAAVALSRTQASAGASMSAGASRRTKVGETSVRSGSADSRARSPLHRTSTRAMEKRKGNLSPNESVQQRGEQNACE</sequence>
<feature type="compositionally biased region" description="Polar residues" evidence="1">
    <location>
        <begin position="208"/>
        <end position="224"/>
    </location>
</feature>
<accession>A0A1Y2IF84</accession>
<keyword evidence="4" id="KW-1185">Reference proteome</keyword>
<dbReference type="EMBL" id="KZ084124">
    <property type="protein sequence ID" value="OSC99849.1"/>
    <property type="molecule type" value="Genomic_DNA"/>
</dbReference>
<dbReference type="OrthoDB" id="3270863at2759"/>
<feature type="region of interest" description="Disordered" evidence="1">
    <location>
        <begin position="156"/>
        <end position="224"/>
    </location>
</feature>
<protein>
    <submittedName>
        <fullName evidence="2">Uncharacterized protein</fullName>
    </submittedName>
</protein>
<reference evidence="2 4" key="1">
    <citation type="journal article" date="2015" name="Biotechnol. Biofuels">
        <title>Enhanced degradation of softwood versus hardwood by the white-rot fungus Pycnoporus coccineus.</title>
        <authorList>
            <person name="Couturier M."/>
            <person name="Navarro D."/>
            <person name="Chevret D."/>
            <person name="Henrissat B."/>
            <person name="Piumi F."/>
            <person name="Ruiz-Duenas F.J."/>
            <person name="Martinez A.T."/>
            <person name="Grigoriev I.V."/>
            <person name="Riley R."/>
            <person name="Lipzen A."/>
            <person name="Berrin J.G."/>
            <person name="Master E.R."/>
            <person name="Rosso M.N."/>
        </authorList>
    </citation>
    <scope>NUCLEOTIDE SEQUENCE [LARGE SCALE GENOMIC DNA]</scope>
    <source>
        <strain evidence="2 4">BRFM310</strain>
    </source>
</reference>
<evidence type="ECO:0000313" key="4">
    <source>
        <dbReference type="Proteomes" id="UP000193067"/>
    </source>
</evidence>
<gene>
    <name evidence="3" type="ORF">PYCCODRAFT_705039</name>
    <name evidence="2" type="ORF">PYCCODRAFT_753330</name>
</gene>
<dbReference type="Proteomes" id="UP000193067">
    <property type="component" value="Unassembled WGS sequence"/>
</dbReference>
<evidence type="ECO:0000313" key="2">
    <source>
        <dbReference type="EMBL" id="OSC99849.1"/>
    </source>
</evidence>
<evidence type="ECO:0000256" key="1">
    <source>
        <dbReference type="SAM" id="MobiDB-lite"/>
    </source>
</evidence>